<protein>
    <recommendedName>
        <fullName evidence="3">Tail fiber assembly protein</fullName>
    </recommendedName>
</protein>
<dbReference type="InterPro" id="IPR003458">
    <property type="entry name" value="Phage_T4_Gp38_tail_assem"/>
</dbReference>
<accession>A0A6S7ES05</accession>
<dbReference type="Pfam" id="PF02413">
    <property type="entry name" value="Caudo_TAP"/>
    <property type="match status" value="1"/>
</dbReference>
<dbReference type="EMBL" id="CADIKW010000018">
    <property type="protein sequence ID" value="CAB3919012.1"/>
    <property type="molecule type" value="Genomic_DNA"/>
</dbReference>
<reference evidence="1 2" key="1">
    <citation type="submission" date="2020-04" db="EMBL/GenBank/DDBJ databases">
        <authorList>
            <person name="De Canck E."/>
        </authorList>
    </citation>
    <scope>NUCLEOTIDE SEQUENCE [LARGE SCALE GENOMIC DNA]</scope>
    <source>
        <strain evidence="1 2">LMG 26841</strain>
    </source>
</reference>
<organism evidence="1 2">
    <name type="scientific">Achromobacter dolens</name>
    <dbReference type="NCBI Taxonomy" id="1287738"/>
    <lineage>
        <taxon>Bacteria</taxon>
        <taxon>Pseudomonadati</taxon>
        <taxon>Pseudomonadota</taxon>
        <taxon>Betaproteobacteria</taxon>
        <taxon>Burkholderiales</taxon>
        <taxon>Alcaligenaceae</taxon>
        <taxon>Achromobacter</taxon>
    </lineage>
</organism>
<dbReference type="Proteomes" id="UP000494272">
    <property type="component" value="Unassembled WGS sequence"/>
</dbReference>
<dbReference type="RefSeq" id="WP_064524144.1">
    <property type="nucleotide sequence ID" value="NZ_CADIJW010000004.1"/>
</dbReference>
<name>A0A6S7ES05_9BURK</name>
<keyword evidence="2" id="KW-1185">Reference proteome</keyword>
<sequence>MEKMVSQLNHEGYYVGQVTADESPLESGVFLMPGGSIDMAPPALIEEGKRYRIVEGRWAAEDIPNPSLAAPPESLTKEQLEAAARARRDFLLERAGLRMAPLSDAVDLGVATDAERTALAAWKAYRVQLNRVSGQTHYPAQIEWPVEPI</sequence>
<dbReference type="GeneID" id="94358971"/>
<gene>
    <name evidence="1" type="ORF">LMG26841_05430</name>
</gene>
<proteinExistence type="predicted"/>
<evidence type="ECO:0000313" key="2">
    <source>
        <dbReference type="Proteomes" id="UP000494272"/>
    </source>
</evidence>
<evidence type="ECO:0008006" key="3">
    <source>
        <dbReference type="Google" id="ProtNLM"/>
    </source>
</evidence>
<dbReference type="AlphaFoldDB" id="A0A6S7ES05"/>
<evidence type="ECO:0000313" key="1">
    <source>
        <dbReference type="EMBL" id="CAB3919012.1"/>
    </source>
</evidence>